<dbReference type="GO" id="GO:0008360">
    <property type="term" value="P:regulation of cell shape"/>
    <property type="evidence" value="ECO:0007669"/>
    <property type="project" value="UniProtKB-KW"/>
</dbReference>
<dbReference type="InterPro" id="IPR042177">
    <property type="entry name" value="Cell/Rod_1"/>
</dbReference>
<comment type="similarity">
    <text evidence="1">Belongs to the MreC family.</text>
</comment>
<dbReference type="NCBIfam" id="NF010533">
    <property type="entry name" value="PRK13922.9-5"/>
    <property type="match status" value="1"/>
</dbReference>
<dbReference type="Proteomes" id="UP001226762">
    <property type="component" value="Unassembled WGS sequence"/>
</dbReference>
<feature type="domain" description="Rod shape-determining protein MreC beta-barrel core" evidence="7">
    <location>
        <begin position="129"/>
        <end position="268"/>
    </location>
</feature>
<keyword evidence="6" id="KW-0472">Membrane</keyword>
<dbReference type="InterPro" id="IPR007221">
    <property type="entry name" value="MreC"/>
</dbReference>
<evidence type="ECO:0000256" key="5">
    <source>
        <dbReference type="SAM" id="Coils"/>
    </source>
</evidence>
<reference evidence="8" key="1">
    <citation type="submission" date="2022-07" db="EMBL/GenBank/DDBJ databases">
        <authorList>
            <person name="Otstavnykh N."/>
            <person name="Isaeva M."/>
            <person name="Bystritskaya E."/>
        </authorList>
    </citation>
    <scope>NUCLEOTIDE SEQUENCE</scope>
    <source>
        <strain evidence="8">KCTC 52189</strain>
    </source>
</reference>
<feature type="transmembrane region" description="Helical" evidence="6">
    <location>
        <begin position="18"/>
        <end position="36"/>
    </location>
</feature>
<dbReference type="RefSeq" id="WP_306737500.1">
    <property type="nucleotide sequence ID" value="NZ_JANHAX010000007.1"/>
</dbReference>
<evidence type="ECO:0000259" key="7">
    <source>
        <dbReference type="Pfam" id="PF04085"/>
    </source>
</evidence>
<evidence type="ECO:0000256" key="3">
    <source>
        <dbReference type="ARBA" id="ARBA00022960"/>
    </source>
</evidence>
<keyword evidence="9" id="KW-1185">Reference proteome</keyword>
<dbReference type="EMBL" id="JANHAX010000007">
    <property type="protein sequence ID" value="MDQ2092199.1"/>
    <property type="molecule type" value="Genomic_DNA"/>
</dbReference>
<dbReference type="InterPro" id="IPR055342">
    <property type="entry name" value="MreC_beta-barrel_core"/>
</dbReference>
<evidence type="ECO:0000313" key="8">
    <source>
        <dbReference type="EMBL" id="MDQ2092199.1"/>
    </source>
</evidence>
<dbReference type="Gene3D" id="2.40.10.350">
    <property type="entry name" value="Rod shape-determining protein MreC, domain 2"/>
    <property type="match status" value="1"/>
</dbReference>
<accession>A0AAE3WGE9</accession>
<keyword evidence="6" id="KW-1133">Transmembrane helix</keyword>
<dbReference type="NCBIfam" id="TIGR00219">
    <property type="entry name" value="mreC"/>
    <property type="match status" value="1"/>
</dbReference>
<dbReference type="Gene3D" id="2.40.10.340">
    <property type="entry name" value="Rod shape-determining protein MreC, domain 1"/>
    <property type="match status" value="1"/>
</dbReference>
<organism evidence="8 9">
    <name type="scientific">Marimonas arenosa</name>
    <dbReference type="NCBI Taxonomy" id="1795305"/>
    <lineage>
        <taxon>Bacteria</taxon>
        <taxon>Pseudomonadati</taxon>
        <taxon>Pseudomonadota</taxon>
        <taxon>Alphaproteobacteria</taxon>
        <taxon>Rhodobacterales</taxon>
        <taxon>Paracoccaceae</taxon>
        <taxon>Marimonas</taxon>
    </lineage>
</organism>
<evidence type="ECO:0000256" key="2">
    <source>
        <dbReference type="ARBA" id="ARBA00013855"/>
    </source>
</evidence>
<evidence type="ECO:0000313" key="9">
    <source>
        <dbReference type="Proteomes" id="UP001226762"/>
    </source>
</evidence>
<gene>
    <name evidence="8" type="primary">mreC</name>
    <name evidence="8" type="ORF">NO357_20030</name>
</gene>
<feature type="coiled-coil region" evidence="5">
    <location>
        <begin position="76"/>
        <end position="106"/>
    </location>
</feature>
<evidence type="ECO:0000256" key="6">
    <source>
        <dbReference type="SAM" id="Phobius"/>
    </source>
</evidence>
<evidence type="ECO:0000256" key="4">
    <source>
        <dbReference type="ARBA" id="ARBA00032089"/>
    </source>
</evidence>
<dbReference type="AlphaFoldDB" id="A0AAE3WGE9"/>
<proteinExistence type="inferred from homology"/>
<sequence length="304" mass="33157">MARDRSQSDDYTGPLKRLLASVLVLVLIAIFVVWRIDSPRVERFRAQVVDKVVPNFEWAMAPVTATITLIRDFQSYQSLYEQNQELKRELQKMRKWKEAAVQLGQENARLLDLNKVRLDPRLTFITGVVMADSGSPFRQSVVINIGARDGILDGWAAMDGLGLVGRISGVGENTSRIILLTDATSRVPVTVQPSGQQGLLIGDNTLAPVIDFLENADAVRPGDRVVSSGDGGVFPSGILIGEIALDPGGRMRVRLAADYERLEFLRVLRHHGRERILDPGNLILPDTTPEAAATVPATGGGADG</sequence>
<name>A0AAE3WGE9_9RHOB</name>
<protein>
    <recommendedName>
        <fullName evidence="2">Cell shape-determining protein MreC</fullName>
    </recommendedName>
    <alternativeName>
        <fullName evidence="4">Cell shape protein MreC</fullName>
    </alternativeName>
</protein>
<dbReference type="Pfam" id="PF04085">
    <property type="entry name" value="MreC"/>
    <property type="match status" value="1"/>
</dbReference>
<dbReference type="PANTHER" id="PTHR34138:SF1">
    <property type="entry name" value="CELL SHAPE-DETERMINING PROTEIN MREC"/>
    <property type="match status" value="1"/>
</dbReference>
<evidence type="ECO:0000256" key="1">
    <source>
        <dbReference type="ARBA" id="ARBA00009369"/>
    </source>
</evidence>
<keyword evidence="6" id="KW-0812">Transmembrane</keyword>
<dbReference type="GO" id="GO:0005886">
    <property type="term" value="C:plasma membrane"/>
    <property type="evidence" value="ECO:0007669"/>
    <property type="project" value="TreeGrafter"/>
</dbReference>
<dbReference type="PANTHER" id="PTHR34138">
    <property type="entry name" value="CELL SHAPE-DETERMINING PROTEIN MREC"/>
    <property type="match status" value="1"/>
</dbReference>
<dbReference type="InterPro" id="IPR042175">
    <property type="entry name" value="Cell/Rod_MreC_2"/>
</dbReference>
<reference evidence="8" key="2">
    <citation type="submission" date="2023-02" db="EMBL/GenBank/DDBJ databases">
        <title>'Rhodoalgimonas zhirmunskyi' gen. nov., isolated from a red alga.</title>
        <authorList>
            <person name="Nedashkovskaya O.I."/>
            <person name="Otstavnykh N.Y."/>
            <person name="Bystritskaya E.P."/>
            <person name="Balabanova L.A."/>
            <person name="Isaeva M.P."/>
        </authorList>
    </citation>
    <scope>NUCLEOTIDE SEQUENCE</scope>
    <source>
        <strain evidence="8">KCTC 52189</strain>
    </source>
</reference>
<comment type="caution">
    <text evidence="8">The sequence shown here is derived from an EMBL/GenBank/DDBJ whole genome shotgun (WGS) entry which is preliminary data.</text>
</comment>
<keyword evidence="3" id="KW-0133">Cell shape</keyword>
<keyword evidence="5" id="KW-0175">Coiled coil</keyword>